<protein>
    <recommendedName>
        <fullName evidence="1">PIN domain-containing protein</fullName>
    </recommendedName>
</protein>
<reference evidence="2 3" key="1">
    <citation type="journal article" date="2008" name="Nature">
        <title>The genome of the model beetle and pest Tribolium castaneum.</title>
        <authorList>
            <consortium name="Tribolium Genome Sequencing Consortium"/>
            <person name="Richards S."/>
            <person name="Gibbs R.A."/>
            <person name="Weinstock G.M."/>
            <person name="Brown S.J."/>
            <person name="Denell R."/>
            <person name="Beeman R.W."/>
            <person name="Gibbs R."/>
            <person name="Beeman R.W."/>
            <person name="Brown S.J."/>
            <person name="Bucher G."/>
            <person name="Friedrich M."/>
            <person name="Grimmelikhuijzen C.J."/>
            <person name="Klingler M."/>
            <person name="Lorenzen M."/>
            <person name="Richards S."/>
            <person name="Roth S."/>
            <person name="Schroder R."/>
            <person name="Tautz D."/>
            <person name="Zdobnov E.M."/>
            <person name="Muzny D."/>
            <person name="Gibbs R.A."/>
            <person name="Weinstock G.M."/>
            <person name="Attaway T."/>
            <person name="Bell S."/>
            <person name="Buhay C.J."/>
            <person name="Chandrabose M.N."/>
            <person name="Chavez D."/>
            <person name="Clerk-Blankenburg K.P."/>
            <person name="Cree A."/>
            <person name="Dao M."/>
            <person name="Davis C."/>
            <person name="Chacko J."/>
            <person name="Dinh H."/>
            <person name="Dugan-Rocha S."/>
            <person name="Fowler G."/>
            <person name="Garner T.T."/>
            <person name="Garnes J."/>
            <person name="Gnirke A."/>
            <person name="Hawes A."/>
            <person name="Hernandez J."/>
            <person name="Hines S."/>
            <person name="Holder M."/>
            <person name="Hume J."/>
            <person name="Jhangiani S.N."/>
            <person name="Joshi V."/>
            <person name="Khan Z.M."/>
            <person name="Jackson L."/>
            <person name="Kovar C."/>
            <person name="Kowis A."/>
            <person name="Lee S."/>
            <person name="Lewis L.R."/>
            <person name="Margolis J."/>
            <person name="Morgan M."/>
            <person name="Nazareth L.V."/>
            <person name="Nguyen N."/>
            <person name="Okwuonu G."/>
            <person name="Parker D."/>
            <person name="Richards S."/>
            <person name="Ruiz S.J."/>
            <person name="Santibanez J."/>
            <person name="Savard J."/>
            <person name="Scherer S.E."/>
            <person name="Schneider B."/>
            <person name="Sodergren E."/>
            <person name="Tautz D."/>
            <person name="Vattahil S."/>
            <person name="Villasana D."/>
            <person name="White C.S."/>
            <person name="Wright R."/>
            <person name="Park Y."/>
            <person name="Beeman R.W."/>
            <person name="Lord J."/>
            <person name="Oppert B."/>
            <person name="Lorenzen M."/>
            <person name="Brown S."/>
            <person name="Wang L."/>
            <person name="Savard J."/>
            <person name="Tautz D."/>
            <person name="Richards S."/>
            <person name="Weinstock G."/>
            <person name="Gibbs R.A."/>
            <person name="Liu Y."/>
            <person name="Worley K."/>
            <person name="Weinstock G."/>
            <person name="Elsik C.G."/>
            <person name="Reese J.T."/>
            <person name="Elhaik E."/>
            <person name="Landan G."/>
            <person name="Graur D."/>
            <person name="Arensburger P."/>
            <person name="Atkinson P."/>
            <person name="Beeman R.W."/>
            <person name="Beidler J."/>
            <person name="Brown S.J."/>
            <person name="Demuth J.P."/>
            <person name="Drury D.W."/>
            <person name="Du Y.Z."/>
            <person name="Fujiwara H."/>
            <person name="Lorenzen M."/>
            <person name="Maselli V."/>
            <person name="Osanai M."/>
            <person name="Park Y."/>
            <person name="Robertson H.M."/>
            <person name="Tu Z."/>
            <person name="Wang J.J."/>
            <person name="Wang S."/>
            <person name="Richards S."/>
            <person name="Song H."/>
            <person name="Zhang L."/>
            <person name="Sodergren E."/>
            <person name="Werner D."/>
            <person name="Stanke M."/>
            <person name="Morgenstern B."/>
            <person name="Solovyev V."/>
            <person name="Kosarev P."/>
            <person name="Brown G."/>
            <person name="Chen H.C."/>
            <person name="Ermolaeva O."/>
            <person name="Hlavina W."/>
            <person name="Kapustin Y."/>
            <person name="Kiryutin B."/>
            <person name="Kitts P."/>
            <person name="Maglott D."/>
            <person name="Pruitt K."/>
            <person name="Sapojnikov V."/>
            <person name="Souvorov A."/>
            <person name="Mackey A.J."/>
            <person name="Waterhouse R.M."/>
            <person name="Wyder S."/>
            <person name="Zdobnov E.M."/>
            <person name="Zdobnov E.M."/>
            <person name="Wyder S."/>
            <person name="Kriventseva E.V."/>
            <person name="Kadowaki T."/>
            <person name="Bork P."/>
            <person name="Aranda M."/>
            <person name="Bao R."/>
            <person name="Beermann A."/>
            <person name="Berns N."/>
            <person name="Bolognesi R."/>
            <person name="Bonneton F."/>
            <person name="Bopp D."/>
            <person name="Brown S.J."/>
            <person name="Bucher G."/>
            <person name="Butts T."/>
            <person name="Chaumot A."/>
            <person name="Denell R.E."/>
            <person name="Ferrier D.E."/>
            <person name="Friedrich M."/>
            <person name="Gordon C.M."/>
            <person name="Jindra M."/>
            <person name="Klingler M."/>
            <person name="Lan Q."/>
            <person name="Lattorff H.M."/>
            <person name="Laudet V."/>
            <person name="von Levetsow C."/>
            <person name="Liu Z."/>
            <person name="Lutz R."/>
            <person name="Lynch J.A."/>
            <person name="da Fonseca R.N."/>
            <person name="Posnien N."/>
            <person name="Reuter R."/>
            <person name="Roth S."/>
            <person name="Savard J."/>
            <person name="Schinko J.B."/>
            <person name="Schmitt C."/>
            <person name="Schoppmeier M."/>
            <person name="Schroder R."/>
            <person name="Shippy T.D."/>
            <person name="Simonnet F."/>
            <person name="Marques-Souza H."/>
            <person name="Tautz D."/>
            <person name="Tomoyasu Y."/>
            <person name="Trauner J."/>
            <person name="Van der Zee M."/>
            <person name="Vervoort M."/>
            <person name="Wittkopp N."/>
            <person name="Wimmer E.A."/>
            <person name="Yang X."/>
            <person name="Jones A.K."/>
            <person name="Sattelle D.B."/>
            <person name="Ebert P.R."/>
            <person name="Nelson D."/>
            <person name="Scott J.G."/>
            <person name="Beeman R.W."/>
            <person name="Muthukrishnan S."/>
            <person name="Kramer K.J."/>
            <person name="Arakane Y."/>
            <person name="Beeman R.W."/>
            <person name="Zhu Q."/>
            <person name="Hogenkamp D."/>
            <person name="Dixit R."/>
            <person name="Oppert B."/>
            <person name="Jiang H."/>
            <person name="Zou Z."/>
            <person name="Marshall J."/>
            <person name="Elpidina E."/>
            <person name="Vinokurov K."/>
            <person name="Oppert C."/>
            <person name="Zou Z."/>
            <person name="Evans J."/>
            <person name="Lu Z."/>
            <person name="Zhao P."/>
            <person name="Sumathipala N."/>
            <person name="Altincicek B."/>
            <person name="Vilcinskas A."/>
            <person name="Williams M."/>
            <person name="Hultmark D."/>
            <person name="Hetru C."/>
            <person name="Jiang H."/>
            <person name="Grimmelikhuijzen C.J."/>
            <person name="Hauser F."/>
            <person name="Cazzamali G."/>
            <person name="Williamson M."/>
            <person name="Park Y."/>
            <person name="Li B."/>
            <person name="Tanaka Y."/>
            <person name="Predel R."/>
            <person name="Neupert S."/>
            <person name="Schachtner J."/>
            <person name="Verleyen P."/>
            <person name="Raible F."/>
            <person name="Bork P."/>
            <person name="Friedrich M."/>
            <person name="Walden K.K."/>
            <person name="Robertson H.M."/>
            <person name="Angeli S."/>
            <person name="Foret S."/>
            <person name="Bucher G."/>
            <person name="Schuetz S."/>
            <person name="Maleszka R."/>
            <person name="Wimmer E.A."/>
            <person name="Beeman R.W."/>
            <person name="Lorenzen M."/>
            <person name="Tomoyasu Y."/>
            <person name="Miller S.C."/>
            <person name="Grossmann D."/>
            <person name="Bucher G."/>
        </authorList>
    </citation>
    <scope>NUCLEOTIDE SEQUENCE [LARGE SCALE GENOMIC DNA]</scope>
    <source>
        <strain evidence="2 3">Georgia GA2</strain>
    </source>
</reference>
<dbReference type="SMART" id="SM00670">
    <property type="entry name" value="PINc"/>
    <property type="match status" value="1"/>
</dbReference>
<proteinExistence type="predicted"/>
<dbReference type="Proteomes" id="UP000007266">
    <property type="component" value="Linkage group 3"/>
</dbReference>
<accession>A0A139WKQ7</accession>
<gene>
    <name evidence="2" type="primary">AUGUSTUS-3.0.2_32388</name>
    <name evidence="2" type="ORF">TcasGA2_TC032388</name>
</gene>
<sequence length="468" mass="53212">MSDKRKVLVAKRKNERNPKIFPEKIVQEDSHLKHGTKRTISVTPKKNIANERLKRLRTSLNEEVSKSAQSVPKFKDKNCVRKRPTDSVQHEVSTKLFIKESASSSGECSNSEPGTPFIFKEEFLTQTNVFTTESPNPFAVGFQQTAVVSEEDMEWCPTDIEESKSTSDNTLNSQITSSCQFYIVVDTNIFLSELNIIANIVTLAVKGPREPVIFIPWIVTEELDFIKGDSNKRSLRQKAQDAIKLIEKTMSSKHNRMKGQTLMEANEQESVGANQDNKIIACCMQVLEKYENMVLLTNDINLKNKAHFNKIPVCSSKEIMFKIQKMQNNIPLSQEIMPKTQNKSATILNIMTCLCNTVIRECAKNAYGEACNRMPICQPSSKTLTECIATFTKYWFPVFQEVVMKQCKNAIEDLSAFLSQHTTINDTSKELNDLIRLCLRVCLFLKDVECCKIMTENTIRDLNSLKNS</sequence>
<evidence type="ECO:0000313" key="2">
    <source>
        <dbReference type="EMBL" id="KYB28648.1"/>
    </source>
</evidence>
<dbReference type="InParanoid" id="A0A139WKQ7"/>
<dbReference type="EMBL" id="KQ971321">
    <property type="protein sequence ID" value="KYB28648.1"/>
    <property type="molecule type" value="Genomic_DNA"/>
</dbReference>
<dbReference type="STRING" id="7070.A0A139WKQ7"/>
<name>A0A139WKQ7_TRICA</name>
<dbReference type="InterPro" id="IPR029060">
    <property type="entry name" value="PIN-like_dom_sf"/>
</dbReference>
<dbReference type="PANTHER" id="PTHR16161:SF0">
    <property type="entry name" value="TRANSCRIPTIONAL PROTEIN SWT1"/>
    <property type="match status" value="1"/>
</dbReference>
<dbReference type="CDD" id="cd18727">
    <property type="entry name" value="PIN_Swt1-like"/>
    <property type="match status" value="1"/>
</dbReference>
<reference evidence="2 3" key="2">
    <citation type="journal article" date="2010" name="Nucleic Acids Res.">
        <title>BeetleBase in 2010: revisions to provide comprehensive genomic information for Tribolium castaneum.</title>
        <authorList>
            <person name="Kim H.S."/>
            <person name="Murphy T."/>
            <person name="Xia J."/>
            <person name="Caragea D."/>
            <person name="Park Y."/>
            <person name="Beeman R.W."/>
            <person name="Lorenzen M.D."/>
            <person name="Butcher S."/>
            <person name="Manak J.R."/>
            <person name="Brown S.J."/>
        </authorList>
    </citation>
    <scope>GENOME REANNOTATION</scope>
    <source>
        <strain evidence="2 3">Georgia GA2</strain>
    </source>
</reference>
<evidence type="ECO:0000259" key="1">
    <source>
        <dbReference type="SMART" id="SM00670"/>
    </source>
</evidence>
<dbReference type="Gene3D" id="3.40.50.1010">
    <property type="entry name" value="5'-nuclease"/>
    <property type="match status" value="1"/>
</dbReference>
<keyword evidence="3" id="KW-1185">Reference proteome</keyword>
<dbReference type="SUPFAM" id="SSF88723">
    <property type="entry name" value="PIN domain-like"/>
    <property type="match status" value="1"/>
</dbReference>
<dbReference type="GO" id="GO:0005634">
    <property type="term" value="C:nucleus"/>
    <property type="evidence" value="ECO:0000318"/>
    <property type="project" value="GO_Central"/>
</dbReference>
<evidence type="ECO:0000313" key="3">
    <source>
        <dbReference type="Proteomes" id="UP000007266"/>
    </source>
</evidence>
<dbReference type="AlphaFoldDB" id="A0A139WKQ7"/>
<dbReference type="PANTHER" id="PTHR16161">
    <property type="entry name" value="TRANSCRIPTIONAL PROTEIN SWT1"/>
    <property type="match status" value="1"/>
</dbReference>
<dbReference type="InterPro" id="IPR002716">
    <property type="entry name" value="PIN_dom"/>
</dbReference>
<dbReference type="Pfam" id="PF13638">
    <property type="entry name" value="PIN_4"/>
    <property type="match status" value="1"/>
</dbReference>
<dbReference type="InterPro" id="IPR052626">
    <property type="entry name" value="SWT1_Regulator"/>
</dbReference>
<organism evidence="2 3">
    <name type="scientific">Tribolium castaneum</name>
    <name type="common">Red flour beetle</name>
    <dbReference type="NCBI Taxonomy" id="7070"/>
    <lineage>
        <taxon>Eukaryota</taxon>
        <taxon>Metazoa</taxon>
        <taxon>Ecdysozoa</taxon>
        <taxon>Arthropoda</taxon>
        <taxon>Hexapoda</taxon>
        <taxon>Insecta</taxon>
        <taxon>Pterygota</taxon>
        <taxon>Neoptera</taxon>
        <taxon>Endopterygota</taxon>
        <taxon>Coleoptera</taxon>
        <taxon>Polyphaga</taxon>
        <taxon>Cucujiformia</taxon>
        <taxon>Tenebrionidae</taxon>
        <taxon>Tenebrionidae incertae sedis</taxon>
        <taxon>Tribolium</taxon>
    </lineage>
</organism>
<feature type="domain" description="PIN" evidence="1">
    <location>
        <begin position="181"/>
        <end position="304"/>
    </location>
</feature>